<evidence type="ECO:0000313" key="14">
    <source>
        <dbReference type="Proteomes" id="UP000251835"/>
    </source>
</evidence>
<evidence type="ECO:0000259" key="12">
    <source>
        <dbReference type="Pfam" id="PF00291"/>
    </source>
</evidence>
<gene>
    <name evidence="11" type="primary">trpB</name>
    <name evidence="13" type="ORF">C7377_1792</name>
</gene>
<evidence type="ECO:0000256" key="10">
    <source>
        <dbReference type="ARBA" id="ARBA00049047"/>
    </source>
</evidence>
<dbReference type="InterPro" id="IPR006654">
    <property type="entry name" value="Trp_synth_beta"/>
</dbReference>
<protein>
    <recommendedName>
        <fullName evidence="11">Tryptophan synthase beta chain</fullName>
        <ecNumber evidence="11">4.2.1.20</ecNumber>
    </recommendedName>
</protein>
<evidence type="ECO:0000256" key="8">
    <source>
        <dbReference type="ARBA" id="ARBA00023141"/>
    </source>
</evidence>
<evidence type="ECO:0000256" key="5">
    <source>
        <dbReference type="ARBA" id="ARBA00022605"/>
    </source>
</evidence>
<keyword evidence="9 11" id="KW-0456">Lyase</keyword>
<accession>A0A7L4UMC7</accession>
<evidence type="ECO:0000313" key="13">
    <source>
        <dbReference type="EMBL" id="PVX49376.1"/>
    </source>
</evidence>
<feature type="domain" description="Tryptophan synthase beta chain-like PALP" evidence="12">
    <location>
        <begin position="57"/>
        <end position="373"/>
    </location>
</feature>
<evidence type="ECO:0000256" key="2">
    <source>
        <dbReference type="ARBA" id="ARBA00004733"/>
    </source>
</evidence>
<dbReference type="AlphaFoldDB" id="A0A7L4UMC7"/>
<dbReference type="InterPro" id="IPR006653">
    <property type="entry name" value="Trp_synth_b_CS"/>
</dbReference>
<keyword evidence="8 11" id="KW-0057">Aromatic amino acid biosynthesis</keyword>
<evidence type="ECO:0000256" key="7">
    <source>
        <dbReference type="ARBA" id="ARBA00022898"/>
    </source>
</evidence>
<evidence type="ECO:0000256" key="11">
    <source>
        <dbReference type="HAMAP-Rule" id="MF_00133"/>
    </source>
</evidence>
<dbReference type="UniPathway" id="UPA00035">
    <property type="reaction ID" value="UER00044"/>
</dbReference>
<comment type="function">
    <text evidence="11">The beta subunit is responsible for the synthesis of L-tryptophan from indole and L-serine.</text>
</comment>
<dbReference type="EMBL" id="QENZ01000006">
    <property type="protein sequence ID" value="PVX49376.1"/>
    <property type="molecule type" value="Genomic_DNA"/>
</dbReference>
<dbReference type="InterPro" id="IPR001926">
    <property type="entry name" value="TrpB-like_PALP"/>
</dbReference>
<dbReference type="SUPFAM" id="SSF53686">
    <property type="entry name" value="Tryptophan synthase beta subunit-like PLP-dependent enzymes"/>
    <property type="match status" value="1"/>
</dbReference>
<dbReference type="InterPro" id="IPR023026">
    <property type="entry name" value="Trp_synth_beta/beta-like"/>
</dbReference>
<dbReference type="Gene3D" id="3.40.50.1100">
    <property type="match status" value="2"/>
</dbReference>
<evidence type="ECO:0000256" key="9">
    <source>
        <dbReference type="ARBA" id="ARBA00023239"/>
    </source>
</evidence>
<organism evidence="13 14">
    <name type="scientific">Balneicella halophila</name>
    <dbReference type="NCBI Taxonomy" id="1537566"/>
    <lineage>
        <taxon>Bacteria</taxon>
        <taxon>Pseudomonadati</taxon>
        <taxon>Bacteroidota</taxon>
        <taxon>Bacteroidia</taxon>
        <taxon>Bacteroidales</taxon>
        <taxon>Balneicellaceae</taxon>
        <taxon>Balneicella</taxon>
    </lineage>
</organism>
<dbReference type="PIRSF" id="PIRSF001413">
    <property type="entry name" value="Trp_syn_beta"/>
    <property type="match status" value="1"/>
</dbReference>
<dbReference type="PANTHER" id="PTHR48077:SF3">
    <property type="entry name" value="TRYPTOPHAN SYNTHASE"/>
    <property type="match status" value="1"/>
</dbReference>
<dbReference type="CDD" id="cd06446">
    <property type="entry name" value="Trp-synth_B"/>
    <property type="match status" value="1"/>
</dbReference>
<keyword evidence="6 11" id="KW-0822">Tryptophan biosynthesis</keyword>
<feature type="modified residue" description="N6-(pyridoxal phosphate)lysine" evidence="11">
    <location>
        <position position="90"/>
    </location>
</feature>
<dbReference type="EC" id="4.2.1.20" evidence="11"/>
<name>A0A7L4UMC7_BALHA</name>
<dbReference type="InterPro" id="IPR036052">
    <property type="entry name" value="TrpB-like_PALP_sf"/>
</dbReference>
<keyword evidence="14" id="KW-1185">Reference proteome</keyword>
<evidence type="ECO:0000256" key="4">
    <source>
        <dbReference type="ARBA" id="ARBA00011270"/>
    </source>
</evidence>
<dbReference type="GO" id="GO:0005737">
    <property type="term" value="C:cytoplasm"/>
    <property type="evidence" value="ECO:0007669"/>
    <property type="project" value="TreeGrafter"/>
</dbReference>
<dbReference type="FunFam" id="3.40.50.1100:FF:000004">
    <property type="entry name" value="Tryptophan synthase beta chain"/>
    <property type="match status" value="1"/>
</dbReference>
<dbReference type="Pfam" id="PF00291">
    <property type="entry name" value="PALP"/>
    <property type="match status" value="1"/>
</dbReference>
<dbReference type="OrthoDB" id="9766131at2"/>
<evidence type="ECO:0000256" key="3">
    <source>
        <dbReference type="ARBA" id="ARBA00009982"/>
    </source>
</evidence>
<dbReference type="Proteomes" id="UP000251835">
    <property type="component" value="Unassembled WGS sequence"/>
</dbReference>
<keyword evidence="7 11" id="KW-0663">Pyridoxal phosphate</keyword>
<proteinExistence type="inferred from homology"/>
<comment type="subunit">
    <text evidence="4 11">Tetramer of two alpha and two beta chains.</text>
</comment>
<dbReference type="PANTHER" id="PTHR48077">
    <property type="entry name" value="TRYPTOPHAN SYNTHASE-RELATED"/>
    <property type="match status" value="1"/>
</dbReference>
<comment type="cofactor">
    <cofactor evidence="1 11">
        <name>pyridoxal 5'-phosphate</name>
        <dbReference type="ChEBI" id="CHEBI:597326"/>
    </cofactor>
</comment>
<reference evidence="13 14" key="1">
    <citation type="submission" date="2018-05" db="EMBL/GenBank/DDBJ databases">
        <title>Genomic Encyclopedia of Type Strains, Phase IV (KMG-IV): sequencing the most valuable type-strain genomes for metagenomic binning, comparative biology and taxonomic classification.</title>
        <authorList>
            <person name="Goeker M."/>
        </authorList>
    </citation>
    <scope>NUCLEOTIDE SEQUENCE [LARGE SCALE GENOMIC DNA]</scope>
    <source>
        <strain evidence="13 14">DSM 28579</strain>
    </source>
</reference>
<dbReference type="HAMAP" id="MF_00133">
    <property type="entry name" value="Trp_synth_beta"/>
    <property type="match status" value="1"/>
</dbReference>
<comment type="catalytic activity">
    <reaction evidence="10 11">
        <text>(1S,2R)-1-C-(indol-3-yl)glycerol 3-phosphate + L-serine = D-glyceraldehyde 3-phosphate + L-tryptophan + H2O</text>
        <dbReference type="Rhea" id="RHEA:10532"/>
        <dbReference type="ChEBI" id="CHEBI:15377"/>
        <dbReference type="ChEBI" id="CHEBI:33384"/>
        <dbReference type="ChEBI" id="CHEBI:57912"/>
        <dbReference type="ChEBI" id="CHEBI:58866"/>
        <dbReference type="ChEBI" id="CHEBI:59776"/>
        <dbReference type="EC" id="4.2.1.20"/>
    </reaction>
</comment>
<keyword evidence="5 11" id="KW-0028">Amino-acid biosynthesis</keyword>
<dbReference type="PROSITE" id="PS00168">
    <property type="entry name" value="TRP_SYNTHASE_BETA"/>
    <property type="match status" value="1"/>
</dbReference>
<comment type="caution">
    <text evidence="13">The sequence shown here is derived from an EMBL/GenBank/DDBJ whole genome shotgun (WGS) entry which is preliminary data.</text>
</comment>
<evidence type="ECO:0000256" key="6">
    <source>
        <dbReference type="ARBA" id="ARBA00022822"/>
    </source>
</evidence>
<dbReference type="NCBIfam" id="TIGR00263">
    <property type="entry name" value="trpB"/>
    <property type="match status" value="1"/>
</dbReference>
<comment type="pathway">
    <text evidence="2 11">Amino-acid biosynthesis; L-tryptophan biosynthesis; L-tryptophan from chorismate: step 5/5.</text>
</comment>
<dbReference type="RefSeq" id="WP_116497000.1">
    <property type="nucleotide sequence ID" value="NZ_QENZ01000006.1"/>
</dbReference>
<sequence>MKNYQIDSKGYYGEFGGALIPYVLSGPINKLAEDYKEILESDSFKKEYEALLKEYVGRPSPLYHAANLSEKYGANIYLKREDLNHTGAHKINNTLGQILLAKQLGKSNVIAETGAGQHGVATATVCAKFGMKCTIFMGALDVKRQAPNVGRIKFLGADVVTVESGGGALTSAVDAALGYWIENPDSYFLIGSAVGPHPYPDMVARLQSIISKELKVQVPRQPDYIIASVGGGSNATGAFYHFFDDEQVKLVAAEAEGKGIETGKHAATLTAGKEGVLHGSRTLVIQDEKGEVVEPYSISSGLDYPGVGPLYAHLLSIGRIEALAIKDDEALNAAKLLSQKEGIIPALESAHALAALEKINFKKDDIVVVNLSGRGDKDMNTYLNYFNY</sequence>
<comment type="similarity">
    <text evidence="3 11">Belongs to the TrpB family.</text>
</comment>
<dbReference type="GO" id="GO:0004834">
    <property type="term" value="F:tryptophan synthase activity"/>
    <property type="evidence" value="ECO:0007669"/>
    <property type="project" value="UniProtKB-UniRule"/>
</dbReference>
<evidence type="ECO:0000256" key="1">
    <source>
        <dbReference type="ARBA" id="ARBA00001933"/>
    </source>
</evidence>